<feature type="region of interest" description="Disordered" evidence="1">
    <location>
        <begin position="22"/>
        <end position="61"/>
    </location>
</feature>
<dbReference type="AlphaFoldDB" id="A0A255YG76"/>
<protein>
    <recommendedName>
        <fullName evidence="5">TIGR02301 family protein</fullName>
    </recommendedName>
</protein>
<evidence type="ECO:0000256" key="2">
    <source>
        <dbReference type="SAM" id="SignalP"/>
    </source>
</evidence>
<name>A0A255YG76_9SPHN</name>
<sequence length="219" mass="23398">MHNKLILWASVGAVLMASAADAAPAKRKRPARRVPAKVLAKPAPKPPTLPTTPGIMVPKPVNLSKPTPAEARAHAVWMLRAAMNVAALQCQYSPFLRAVDNYNQMLRKHGADLVHAQNVLIGHFNRTMKRGGAAAFDRYNTRSYNSFSTMDAQYNFCWATGQAGLAARLASVGGLSTIALEQVPLVRAALAYVPPAAGLMVPALSLPTFEPPAPIVADD</sequence>
<organism evidence="3 4">
    <name type="scientific">Sandarakinorhabdus cyanobacteriorum</name>
    <dbReference type="NCBI Taxonomy" id="1981098"/>
    <lineage>
        <taxon>Bacteria</taxon>
        <taxon>Pseudomonadati</taxon>
        <taxon>Pseudomonadota</taxon>
        <taxon>Alphaproteobacteria</taxon>
        <taxon>Sphingomonadales</taxon>
        <taxon>Sphingosinicellaceae</taxon>
        <taxon>Sandarakinorhabdus</taxon>
    </lineage>
</organism>
<dbReference type="RefSeq" id="WP_094473996.1">
    <property type="nucleotide sequence ID" value="NZ_NOXT01000113.1"/>
</dbReference>
<evidence type="ECO:0000313" key="3">
    <source>
        <dbReference type="EMBL" id="OYQ27684.1"/>
    </source>
</evidence>
<comment type="caution">
    <text evidence="3">The sequence shown here is derived from an EMBL/GenBank/DDBJ whole genome shotgun (WGS) entry which is preliminary data.</text>
</comment>
<evidence type="ECO:0000256" key="1">
    <source>
        <dbReference type="SAM" id="MobiDB-lite"/>
    </source>
</evidence>
<gene>
    <name evidence="3" type="ORF">CHU93_10505</name>
</gene>
<accession>A0A255YG76</accession>
<feature type="chain" id="PRO_5012084234" description="TIGR02301 family protein" evidence="2">
    <location>
        <begin position="23"/>
        <end position="219"/>
    </location>
</feature>
<dbReference type="EMBL" id="NOXT01000113">
    <property type="protein sequence ID" value="OYQ27684.1"/>
    <property type="molecule type" value="Genomic_DNA"/>
</dbReference>
<dbReference type="OrthoDB" id="7467144at2"/>
<feature type="compositionally biased region" description="Basic residues" evidence="1">
    <location>
        <begin position="25"/>
        <end position="35"/>
    </location>
</feature>
<reference evidence="3 4" key="1">
    <citation type="submission" date="2017-07" db="EMBL/GenBank/DDBJ databases">
        <title>Sandarakinorhabdus cyanobacteriorum sp. nov., a novel bacterium isolated from cyanobacterial aggregates in a eutrophic lake.</title>
        <authorList>
            <person name="Cai H."/>
        </authorList>
    </citation>
    <scope>NUCLEOTIDE SEQUENCE [LARGE SCALE GENOMIC DNA]</scope>
    <source>
        <strain evidence="3 4">TH057</strain>
    </source>
</reference>
<proteinExistence type="predicted"/>
<feature type="signal peptide" evidence="2">
    <location>
        <begin position="1"/>
        <end position="22"/>
    </location>
</feature>
<evidence type="ECO:0000313" key="4">
    <source>
        <dbReference type="Proteomes" id="UP000216991"/>
    </source>
</evidence>
<dbReference type="Proteomes" id="UP000216991">
    <property type="component" value="Unassembled WGS sequence"/>
</dbReference>
<keyword evidence="4" id="KW-1185">Reference proteome</keyword>
<evidence type="ECO:0008006" key="5">
    <source>
        <dbReference type="Google" id="ProtNLM"/>
    </source>
</evidence>
<keyword evidence="2" id="KW-0732">Signal</keyword>